<dbReference type="InterPro" id="IPR051269">
    <property type="entry name" value="Fe-S_cluster_ET"/>
</dbReference>
<name>A0A0H5SGY3_HERHM</name>
<evidence type="ECO:0000256" key="3">
    <source>
        <dbReference type="ARBA" id="ARBA00022982"/>
    </source>
</evidence>
<comment type="function">
    <text evidence="6">Ferredoxins are iron-sulfur proteins that transfer electrons in a wide variety of metabolic reactions.</text>
</comment>
<evidence type="ECO:0000256" key="2">
    <source>
        <dbReference type="ARBA" id="ARBA00022723"/>
    </source>
</evidence>
<keyword evidence="5 6" id="KW-0411">Iron-sulfur</keyword>
<dbReference type="InterPro" id="IPR017900">
    <property type="entry name" value="4Fe4S_Fe_S_CS"/>
</dbReference>
<keyword evidence="1 6" id="KW-0813">Transport</keyword>
<evidence type="ECO:0000313" key="8">
    <source>
        <dbReference type="EMBL" id="CRZ34729.1"/>
    </source>
</evidence>
<evidence type="ECO:0000256" key="6">
    <source>
        <dbReference type="RuleBase" id="RU368020"/>
    </source>
</evidence>
<dbReference type="Gene3D" id="3.30.70.20">
    <property type="match status" value="1"/>
</dbReference>
<evidence type="ECO:0000256" key="1">
    <source>
        <dbReference type="ARBA" id="ARBA00022448"/>
    </source>
</evidence>
<sequence>MKAKIDRDGCIGCGLCAATCPEVFRIDDEGLAEVYTDPIPEGAEASAKEAADNCPVGVISVE</sequence>
<evidence type="ECO:0000256" key="4">
    <source>
        <dbReference type="ARBA" id="ARBA00023004"/>
    </source>
</evidence>
<dbReference type="RefSeq" id="WP_103202837.1">
    <property type="nucleotide sequence ID" value="NZ_CVTD020000016.1"/>
</dbReference>
<dbReference type="AlphaFoldDB" id="A0A0H5SGY3"/>
<proteinExistence type="predicted"/>
<dbReference type="SUPFAM" id="SSF54862">
    <property type="entry name" value="4Fe-4S ferredoxins"/>
    <property type="match status" value="1"/>
</dbReference>
<evidence type="ECO:0000259" key="7">
    <source>
        <dbReference type="PROSITE" id="PS51379"/>
    </source>
</evidence>
<protein>
    <recommendedName>
        <fullName evidence="6">Ferredoxin</fullName>
    </recommendedName>
</protein>
<feature type="domain" description="4Fe-4S ferredoxin-type" evidence="7">
    <location>
        <begin position="1"/>
        <end position="29"/>
    </location>
</feature>
<dbReference type="Proteomes" id="UP000236497">
    <property type="component" value="Unassembled WGS sequence"/>
</dbReference>
<dbReference type="InterPro" id="IPR017896">
    <property type="entry name" value="4Fe4S_Fe-S-bd"/>
</dbReference>
<keyword evidence="2 6" id="KW-0479">Metal-binding</keyword>
<evidence type="ECO:0000256" key="5">
    <source>
        <dbReference type="ARBA" id="ARBA00023014"/>
    </source>
</evidence>
<dbReference type="PROSITE" id="PS51379">
    <property type="entry name" value="4FE4S_FER_2"/>
    <property type="match status" value="1"/>
</dbReference>
<keyword evidence="4 6" id="KW-0408">Iron</keyword>
<dbReference type="GO" id="GO:0051536">
    <property type="term" value="F:iron-sulfur cluster binding"/>
    <property type="evidence" value="ECO:0007669"/>
    <property type="project" value="UniProtKB-KW"/>
</dbReference>
<dbReference type="GO" id="GO:0005506">
    <property type="term" value="F:iron ion binding"/>
    <property type="evidence" value="ECO:0007669"/>
    <property type="project" value="UniProtKB-UniRule"/>
</dbReference>
<dbReference type="PROSITE" id="PS00198">
    <property type="entry name" value="4FE4S_FER_1"/>
    <property type="match status" value="1"/>
</dbReference>
<evidence type="ECO:0000313" key="9">
    <source>
        <dbReference type="Proteomes" id="UP000236497"/>
    </source>
</evidence>
<dbReference type="PANTHER" id="PTHR36923:SF3">
    <property type="entry name" value="FERREDOXIN"/>
    <property type="match status" value="1"/>
</dbReference>
<dbReference type="Pfam" id="PF13459">
    <property type="entry name" value="Fer4_15"/>
    <property type="match status" value="1"/>
</dbReference>
<dbReference type="EMBL" id="CVTD020000016">
    <property type="protein sequence ID" value="CRZ34729.1"/>
    <property type="molecule type" value="Genomic_DNA"/>
</dbReference>
<organism evidence="8 9">
    <name type="scientific">Herbinix hemicellulosilytica</name>
    <dbReference type="NCBI Taxonomy" id="1564487"/>
    <lineage>
        <taxon>Bacteria</taxon>
        <taxon>Bacillati</taxon>
        <taxon>Bacillota</taxon>
        <taxon>Clostridia</taxon>
        <taxon>Lachnospirales</taxon>
        <taxon>Lachnospiraceae</taxon>
        <taxon>Herbinix</taxon>
    </lineage>
</organism>
<accession>A0A0H5SGY3</accession>
<dbReference type="PRINTS" id="PR00352">
    <property type="entry name" value="3FE4SFRDOXIN"/>
</dbReference>
<reference evidence="8 9" key="1">
    <citation type="submission" date="2015-06" db="EMBL/GenBank/DDBJ databases">
        <authorList>
            <person name="Wibberg Daniel"/>
        </authorList>
    </citation>
    <scope>NUCLEOTIDE SEQUENCE [LARGE SCALE GENOMIC DNA]</scope>
    <source>
        <strain evidence="8 9">T3/55T</strain>
    </source>
</reference>
<dbReference type="PANTHER" id="PTHR36923">
    <property type="entry name" value="FERREDOXIN"/>
    <property type="match status" value="1"/>
</dbReference>
<dbReference type="InterPro" id="IPR001080">
    <property type="entry name" value="3Fe4S_ferredoxin"/>
</dbReference>
<gene>
    <name evidence="8" type="ORF">HHT355_1528</name>
</gene>
<dbReference type="GO" id="GO:0009055">
    <property type="term" value="F:electron transfer activity"/>
    <property type="evidence" value="ECO:0007669"/>
    <property type="project" value="UniProtKB-UniRule"/>
</dbReference>
<keyword evidence="9" id="KW-1185">Reference proteome</keyword>
<keyword evidence="3 6" id="KW-0249">Electron transport</keyword>
<dbReference type="OrthoDB" id="9803319at2"/>